<dbReference type="Gene3D" id="3.60.21.10">
    <property type="match status" value="1"/>
</dbReference>
<dbReference type="RefSeq" id="WP_012966742.1">
    <property type="nucleotide sequence ID" value="NC_013849.1"/>
</dbReference>
<dbReference type="GeneID" id="8779820"/>
<dbReference type="InterPro" id="IPR024654">
    <property type="entry name" value="Calcineurin-like_PHP_lpxH"/>
</dbReference>
<dbReference type="OrthoDB" id="19174at2157"/>
<proteinExistence type="inferred from homology"/>
<dbReference type="InterPro" id="IPR029052">
    <property type="entry name" value="Metallo-depent_PP-like"/>
</dbReference>
<dbReference type="Proteomes" id="UP000002613">
    <property type="component" value="Chromosome"/>
</dbReference>
<dbReference type="EC" id="3.1.4.-" evidence="1"/>
<evidence type="ECO:0000256" key="1">
    <source>
        <dbReference type="RuleBase" id="RU362039"/>
    </source>
</evidence>
<reference evidence="4" key="1">
    <citation type="submission" date="2010-02" db="EMBL/GenBank/DDBJ databases">
        <title>Complete sequence of Ferroglobus placidus DSM 10642.</title>
        <authorList>
            <consortium name="US DOE Joint Genome Institute"/>
            <person name="Lucas S."/>
            <person name="Copeland A."/>
            <person name="Lapidus A."/>
            <person name="Cheng J.-F."/>
            <person name="Bruce D."/>
            <person name="Goodwin L."/>
            <person name="Pitluck S."/>
            <person name="Saunders E."/>
            <person name="Brettin T."/>
            <person name="Detter J.C."/>
            <person name="Han C."/>
            <person name="Tapia R."/>
            <person name="Larimer F."/>
            <person name="Land M."/>
            <person name="Hauser L."/>
            <person name="Kyrpides N."/>
            <person name="Ivanova N."/>
            <person name="Holmes D."/>
            <person name="Lovley D."/>
            <person name="Kyrpides N."/>
            <person name="Anderson I.J."/>
            <person name="Woyke T."/>
        </authorList>
    </citation>
    <scope>NUCLEOTIDE SEQUENCE [LARGE SCALE GENOMIC DNA]</scope>
    <source>
        <strain evidence="4">DSM 10642 / AEDII12DO</strain>
    </source>
</reference>
<organism evidence="3 4">
    <name type="scientific">Ferroglobus placidus (strain DSM 10642 / AEDII12DO)</name>
    <dbReference type="NCBI Taxonomy" id="589924"/>
    <lineage>
        <taxon>Archaea</taxon>
        <taxon>Methanobacteriati</taxon>
        <taxon>Methanobacteriota</taxon>
        <taxon>Archaeoglobi</taxon>
        <taxon>Archaeoglobales</taxon>
        <taxon>Archaeoglobaceae</taxon>
        <taxon>Ferroglobus</taxon>
    </lineage>
</organism>
<dbReference type="GO" id="GO:0046872">
    <property type="term" value="F:metal ion binding"/>
    <property type="evidence" value="ECO:0007669"/>
    <property type="project" value="UniProtKB-KW"/>
</dbReference>
<evidence type="ECO:0000313" key="4">
    <source>
        <dbReference type="Proteomes" id="UP000002613"/>
    </source>
</evidence>
<dbReference type="eggNOG" id="arCOG01141">
    <property type="taxonomic scope" value="Archaea"/>
</dbReference>
<evidence type="ECO:0000259" key="2">
    <source>
        <dbReference type="Pfam" id="PF12850"/>
    </source>
</evidence>
<dbReference type="PaxDb" id="589924-Ferp_2281"/>
<reference evidence="3 4" key="2">
    <citation type="journal article" date="2011" name="Stand. Genomic Sci.">
        <title>Complete genome sequence of Ferroglobus placidus AEDII12DO.</title>
        <authorList>
            <person name="Anderson I."/>
            <person name="Risso C."/>
            <person name="Holmes D."/>
            <person name="Lucas S."/>
            <person name="Copeland A."/>
            <person name="Lapidus A."/>
            <person name="Cheng J.F."/>
            <person name="Bruce D."/>
            <person name="Goodwin L."/>
            <person name="Pitluck S."/>
            <person name="Saunders E."/>
            <person name="Brettin T."/>
            <person name="Detter J.C."/>
            <person name="Han C."/>
            <person name="Tapia R."/>
            <person name="Larimer F."/>
            <person name="Land M."/>
            <person name="Hauser L."/>
            <person name="Woyke T."/>
            <person name="Lovley D."/>
            <person name="Kyrpides N."/>
            <person name="Ivanova N."/>
        </authorList>
    </citation>
    <scope>NUCLEOTIDE SEQUENCE [LARGE SCALE GENOMIC DNA]</scope>
    <source>
        <strain evidence="4">DSM 10642 / AEDII12DO</strain>
    </source>
</reference>
<evidence type="ECO:0000313" key="3">
    <source>
        <dbReference type="EMBL" id="ADC66405.1"/>
    </source>
</evidence>
<feature type="domain" description="Calcineurin-like phosphoesterase" evidence="2">
    <location>
        <begin position="1"/>
        <end position="149"/>
    </location>
</feature>
<dbReference type="PANTHER" id="PTHR11124">
    <property type="entry name" value="VACUOLAR SORTING PROTEIN VPS29"/>
    <property type="match status" value="1"/>
</dbReference>
<keyword evidence="1" id="KW-0479">Metal-binding</keyword>
<comment type="cofactor">
    <cofactor evidence="1">
        <name>a divalent metal cation</name>
        <dbReference type="ChEBI" id="CHEBI:60240"/>
    </cofactor>
</comment>
<comment type="similarity">
    <text evidence="1">Belongs to the metallophosphoesterase superfamily. YfcE family.</text>
</comment>
<accession>D3S1E1</accession>
<dbReference type="Pfam" id="PF12850">
    <property type="entry name" value="Metallophos_2"/>
    <property type="match status" value="1"/>
</dbReference>
<dbReference type="KEGG" id="fpl:Ferp_2281"/>
<name>D3S1E1_FERPA</name>
<dbReference type="EMBL" id="CP001899">
    <property type="protein sequence ID" value="ADC66405.1"/>
    <property type="molecule type" value="Genomic_DNA"/>
</dbReference>
<dbReference type="InterPro" id="IPR041802">
    <property type="entry name" value="MPP_YfcE"/>
</dbReference>
<dbReference type="GO" id="GO:0016787">
    <property type="term" value="F:hydrolase activity"/>
    <property type="evidence" value="ECO:0007669"/>
    <property type="project" value="UniProtKB-UniRule"/>
</dbReference>
<sequence length="172" mass="19381">MRLLCLSDTHCEKLEDLPKKVLDLMDEVDLVVHAGDFTSLSLYEEIERRKEIFAVRGNADDEELKKLLPEEVTFEVEGVRFGVVHRGNYLNEFYDLGYKAKELGVKVLVFGHVHRFVLQQFGDVIVLCPGSPTQPRLSVASCAVLKVENGKVNVEFVIADEVACGMDVRLKT</sequence>
<dbReference type="SUPFAM" id="SSF56300">
    <property type="entry name" value="Metallo-dependent phosphatases"/>
    <property type="match status" value="1"/>
</dbReference>
<dbReference type="AlphaFoldDB" id="D3S1E1"/>
<dbReference type="InterPro" id="IPR000979">
    <property type="entry name" value="Phosphodiesterase_MJ0936/Vps29"/>
</dbReference>
<dbReference type="HOGENOM" id="CLU_063749_3_2_2"/>
<dbReference type="NCBIfam" id="TIGR00040">
    <property type="entry name" value="yfcE"/>
    <property type="match status" value="1"/>
</dbReference>
<dbReference type="STRING" id="589924.Ferp_2281"/>
<dbReference type="CDD" id="cd00841">
    <property type="entry name" value="MPP_YfcE"/>
    <property type="match status" value="1"/>
</dbReference>
<gene>
    <name evidence="3" type="ordered locus">Ferp_2281</name>
</gene>
<keyword evidence="4" id="KW-1185">Reference proteome</keyword>
<protein>
    <recommendedName>
        <fullName evidence="1">Phosphoesterase</fullName>
        <ecNumber evidence="1">3.1.4.-</ecNumber>
    </recommendedName>
</protein>